<dbReference type="Pfam" id="PF01535">
    <property type="entry name" value="PPR"/>
    <property type="match status" value="2"/>
</dbReference>
<keyword evidence="4" id="KW-1185">Reference proteome</keyword>
<organism evidence="3 4">
    <name type="scientific">Linum trigynum</name>
    <dbReference type="NCBI Taxonomy" id="586398"/>
    <lineage>
        <taxon>Eukaryota</taxon>
        <taxon>Viridiplantae</taxon>
        <taxon>Streptophyta</taxon>
        <taxon>Embryophyta</taxon>
        <taxon>Tracheophyta</taxon>
        <taxon>Spermatophyta</taxon>
        <taxon>Magnoliopsida</taxon>
        <taxon>eudicotyledons</taxon>
        <taxon>Gunneridae</taxon>
        <taxon>Pentapetalae</taxon>
        <taxon>rosids</taxon>
        <taxon>fabids</taxon>
        <taxon>Malpighiales</taxon>
        <taxon>Linaceae</taxon>
        <taxon>Linum</taxon>
    </lineage>
</organism>
<dbReference type="GO" id="GO:0009451">
    <property type="term" value="P:RNA modification"/>
    <property type="evidence" value="ECO:0007669"/>
    <property type="project" value="InterPro"/>
</dbReference>
<dbReference type="FunFam" id="1.25.40.10:FF:000343">
    <property type="entry name" value="Pentatricopeptide repeat-containing protein At3g58590"/>
    <property type="match status" value="1"/>
</dbReference>
<accession>A0AAV2DWE3</accession>
<dbReference type="InterPro" id="IPR011990">
    <property type="entry name" value="TPR-like_helical_dom_sf"/>
</dbReference>
<evidence type="ECO:0008006" key="5">
    <source>
        <dbReference type="Google" id="ProtNLM"/>
    </source>
</evidence>
<keyword evidence="1" id="KW-0677">Repeat</keyword>
<evidence type="ECO:0000256" key="2">
    <source>
        <dbReference type="PROSITE-ProRule" id="PRU00708"/>
    </source>
</evidence>
<evidence type="ECO:0000313" key="4">
    <source>
        <dbReference type="Proteomes" id="UP001497516"/>
    </source>
</evidence>
<dbReference type="Pfam" id="PF13041">
    <property type="entry name" value="PPR_2"/>
    <property type="match status" value="4"/>
</dbReference>
<dbReference type="GO" id="GO:0003723">
    <property type="term" value="F:RNA binding"/>
    <property type="evidence" value="ECO:0007669"/>
    <property type="project" value="InterPro"/>
</dbReference>
<dbReference type="InterPro" id="IPR002885">
    <property type="entry name" value="PPR_rpt"/>
</dbReference>
<reference evidence="3 4" key="1">
    <citation type="submission" date="2024-04" db="EMBL/GenBank/DDBJ databases">
        <authorList>
            <person name="Fracassetti M."/>
        </authorList>
    </citation>
    <scope>NUCLEOTIDE SEQUENCE [LARGE SCALE GENOMIC DNA]</scope>
</reference>
<gene>
    <name evidence="3" type="ORF">LTRI10_LOCUS19609</name>
</gene>
<dbReference type="FunFam" id="1.25.40.10:FF:001096">
    <property type="entry name" value="Pentatricopeptide repeat-containing protein"/>
    <property type="match status" value="1"/>
</dbReference>
<dbReference type="Proteomes" id="UP001497516">
    <property type="component" value="Chromosome 3"/>
</dbReference>
<dbReference type="InterPro" id="IPR046960">
    <property type="entry name" value="PPR_At4g14850-like_plant"/>
</dbReference>
<feature type="repeat" description="PPR" evidence="2">
    <location>
        <begin position="179"/>
        <end position="209"/>
    </location>
</feature>
<feature type="repeat" description="PPR" evidence="2">
    <location>
        <begin position="582"/>
        <end position="616"/>
    </location>
</feature>
<sequence length="757" mass="84087">MIIHGESTKYHQRLLRLLEATSRVRSLGATKCLHALLFTLGGTFSTQTTFLHNNIITLYASVKEFLNARKVFDRMPQRNTVSYNSMICCYSRFGCPDDAWRALKEMMACGLRPNQFTLGGMLSCASMDLSHGVRLQSLAMKSGLLAADAFVGTSLLGLFGRYGCLEETSLVFQDMPKKSLTTWNSIISCFASHGLVEDSMGLFCELVRAEEGTLSEGSFVGVLSGLARDKDLGFGQQVHGLAMKIGFDCEVPVSNTLVNMYVKCGSSTSLAERMFQDVKKKDIVTWNTLMGALAKSQKPGKAMELFKRLYKEDDVRPNQTTFVSLVQSCTALNIPMFGEAVHAFVIINASQTDAYVGNALVDYYAKCSKLDYAYNSFLEIREKNVVCWNGIVLAFSNESSSLAVPLLQEMLLLGFRPNESSFSAILKSLLLLELCQVHCLIMKMGYENNEYVLSALIASYDREGLIREARRLVVAFETLGTVLSNTITGILNRSGQYHESIKLLSELEEPDAISWNIVLAACARDGHYKEVTELFRHMLMVGIRPDNYTYVSLLSTCSKICMLPFGSTIHGLLIKTNFSACDAFVCNVLIDMYGKCGRAQSSRKVFDEMKEKNIITWTVLISALGNNGRAYDAIRVFKLLESLGHKPDKVAFSAVLTACRHGGLAREGMELFKKMNGHYGIKPELDHYHCLVDVLARSGHISEAEKLIGSMPFPPNARIWRSFLEGCKGQRDISNRVMIMPEYGGSFFDGKRMSGLG</sequence>
<dbReference type="NCBIfam" id="TIGR00756">
    <property type="entry name" value="PPR"/>
    <property type="match status" value="6"/>
</dbReference>
<dbReference type="PANTHER" id="PTHR24015">
    <property type="entry name" value="OS07G0578800 PROTEIN-RELATED"/>
    <property type="match status" value="1"/>
</dbReference>
<name>A0AAV2DWE3_9ROSI</name>
<proteinExistence type="predicted"/>
<dbReference type="PROSITE" id="PS51375">
    <property type="entry name" value="PPR"/>
    <property type="match status" value="5"/>
</dbReference>
<evidence type="ECO:0000256" key="1">
    <source>
        <dbReference type="ARBA" id="ARBA00022737"/>
    </source>
</evidence>
<protein>
    <recommendedName>
        <fullName evidence="5">Pentatricopeptide repeat-containing protein</fullName>
    </recommendedName>
</protein>
<dbReference type="AlphaFoldDB" id="A0AAV2DWE3"/>
<feature type="repeat" description="PPR" evidence="2">
    <location>
        <begin position="511"/>
        <end position="545"/>
    </location>
</feature>
<dbReference type="Gene3D" id="1.25.40.10">
    <property type="entry name" value="Tetratricopeptide repeat domain"/>
    <property type="match status" value="6"/>
</dbReference>
<dbReference type="EMBL" id="OZ034816">
    <property type="protein sequence ID" value="CAL1378001.1"/>
    <property type="molecule type" value="Genomic_DNA"/>
</dbReference>
<evidence type="ECO:0000313" key="3">
    <source>
        <dbReference type="EMBL" id="CAL1378001.1"/>
    </source>
</evidence>
<feature type="repeat" description="PPR" evidence="2">
    <location>
        <begin position="79"/>
        <end position="113"/>
    </location>
</feature>
<dbReference type="PANTHER" id="PTHR24015:SF548">
    <property type="entry name" value="OS08G0340900 PROTEIN"/>
    <property type="match status" value="1"/>
</dbReference>
<dbReference type="FunFam" id="1.25.40.10:FF:000242">
    <property type="entry name" value="Pentatricopeptide repeat-containing protein"/>
    <property type="match status" value="1"/>
</dbReference>
<feature type="repeat" description="PPR" evidence="2">
    <location>
        <begin position="282"/>
        <end position="317"/>
    </location>
</feature>